<dbReference type="GO" id="GO:0003677">
    <property type="term" value="F:DNA binding"/>
    <property type="evidence" value="ECO:0007669"/>
    <property type="project" value="UniProtKB-KW"/>
</dbReference>
<evidence type="ECO:0000313" key="9">
    <source>
        <dbReference type="EMBL" id="RRT84912.1"/>
    </source>
</evidence>
<evidence type="ECO:0000256" key="7">
    <source>
        <dbReference type="SAM" id="MobiDB-lite"/>
    </source>
</evidence>
<sequence length="251" mass="27873">MGKNQKKDTSSSSSSHSTGSDGVKVKRAKLSVARDSSRSQRSSVYHSCFFPNFYVPFSLLSEFSGGWITNETQFILMSTYQEELEKMEGQSKEEYIGSLRRRGRSSNGVVLFDAATQEEAAAAYDMAAIEHRGLSAVTNFDLSRYVEWLRPTTDGHAATLQSQVADTRPEAAMTASPALGLLLQSSSRLERMSAERESPPPPPPPPYLSSTRPSKCSFPEDIQTYFECQDSECYLEGEDSNFWGCTTFMDL</sequence>
<dbReference type="AlphaFoldDB" id="A0A427B8U9"/>
<evidence type="ECO:0000313" key="10">
    <source>
        <dbReference type="Proteomes" id="UP000287651"/>
    </source>
</evidence>
<feature type="compositionally biased region" description="Basic and acidic residues" evidence="7">
    <location>
        <begin position="189"/>
        <end position="198"/>
    </location>
</feature>
<keyword evidence="5" id="KW-0539">Nucleus</keyword>
<gene>
    <name evidence="9" type="ORF">B296_00007760</name>
</gene>
<reference evidence="9 10" key="1">
    <citation type="journal article" date="2014" name="Agronomy (Basel)">
        <title>A Draft Genome Sequence for Ensete ventricosum, the Drought-Tolerant Tree Against Hunger.</title>
        <authorList>
            <person name="Harrison J."/>
            <person name="Moore K.A."/>
            <person name="Paszkiewicz K."/>
            <person name="Jones T."/>
            <person name="Grant M."/>
            <person name="Ambacheew D."/>
            <person name="Muzemil S."/>
            <person name="Studholme D.J."/>
        </authorList>
    </citation>
    <scope>NUCLEOTIDE SEQUENCE [LARGE SCALE GENOMIC DNA]</scope>
</reference>
<keyword evidence="4" id="KW-0804">Transcription</keyword>
<evidence type="ECO:0000256" key="5">
    <source>
        <dbReference type="ARBA" id="ARBA00023242"/>
    </source>
</evidence>
<evidence type="ECO:0000259" key="8">
    <source>
        <dbReference type="SMART" id="SM00380"/>
    </source>
</evidence>
<feature type="compositionally biased region" description="Low complexity" evidence="7">
    <location>
        <begin position="10"/>
        <end position="22"/>
    </location>
</feature>
<protein>
    <recommendedName>
        <fullName evidence="8">AP2/ERF domain-containing protein</fullName>
    </recommendedName>
</protein>
<evidence type="ECO:0000256" key="6">
    <source>
        <dbReference type="ARBA" id="ARBA00037973"/>
    </source>
</evidence>
<dbReference type="GO" id="GO:0003700">
    <property type="term" value="F:DNA-binding transcription factor activity"/>
    <property type="evidence" value="ECO:0007669"/>
    <property type="project" value="InterPro"/>
</dbReference>
<keyword evidence="2" id="KW-0805">Transcription regulation</keyword>
<comment type="similarity">
    <text evidence="6">Belongs to the AP2/ERF transcription factor family. AP2 subfamily.</text>
</comment>
<dbReference type="SMART" id="SM00380">
    <property type="entry name" value="AP2"/>
    <property type="match status" value="1"/>
</dbReference>
<feature type="domain" description="AP2/ERF" evidence="8">
    <location>
        <begin position="94"/>
        <end position="147"/>
    </location>
</feature>
<dbReference type="InterPro" id="IPR016177">
    <property type="entry name" value="DNA-bd_dom_sf"/>
</dbReference>
<dbReference type="PANTHER" id="PTHR32467:SF172">
    <property type="entry name" value="OS09G0423800 PROTEIN"/>
    <property type="match status" value="1"/>
</dbReference>
<organism evidence="9 10">
    <name type="scientific">Ensete ventricosum</name>
    <name type="common">Abyssinian banana</name>
    <name type="synonym">Musa ensete</name>
    <dbReference type="NCBI Taxonomy" id="4639"/>
    <lineage>
        <taxon>Eukaryota</taxon>
        <taxon>Viridiplantae</taxon>
        <taxon>Streptophyta</taxon>
        <taxon>Embryophyta</taxon>
        <taxon>Tracheophyta</taxon>
        <taxon>Spermatophyta</taxon>
        <taxon>Magnoliopsida</taxon>
        <taxon>Liliopsida</taxon>
        <taxon>Zingiberales</taxon>
        <taxon>Musaceae</taxon>
        <taxon>Ensete</taxon>
    </lineage>
</organism>
<dbReference type="EMBL" id="AMZH03000211">
    <property type="protein sequence ID" value="RRT84912.1"/>
    <property type="molecule type" value="Genomic_DNA"/>
</dbReference>
<dbReference type="InterPro" id="IPR001471">
    <property type="entry name" value="AP2/ERF_dom"/>
</dbReference>
<dbReference type="Proteomes" id="UP000287651">
    <property type="component" value="Unassembled WGS sequence"/>
</dbReference>
<comment type="caution">
    <text evidence="9">The sequence shown here is derived from an EMBL/GenBank/DDBJ whole genome shotgun (WGS) entry which is preliminary data.</text>
</comment>
<comment type="subcellular location">
    <subcellularLocation>
        <location evidence="1">Nucleus</location>
    </subcellularLocation>
</comment>
<dbReference type="GO" id="GO:0005634">
    <property type="term" value="C:nucleus"/>
    <property type="evidence" value="ECO:0007669"/>
    <property type="project" value="UniProtKB-SubCell"/>
</dbReference>
<evidence type="ECO:0000256" key="1">
    <source>
        <dbReference type="ARBA" id="ARBA00004123"/>
    </source>
</evidence>
<accession>A0A427B8U9</accession>
<evidence type="ECO:0000256" key="3">
    <source>
        <dbReference type="ARBA" id="ARBA00023125"/>
    </source>
</evidence>
<dbReference type="SUPFAM" id="SSF54171">
    <property type="entry name" value="DNA-binding domain"/>
    <property type="match status" value="1"/>
</dbReference>
<dbReference type="InterPro" id="IPR036955">
    <property type="entry name" value="AP2/ERF_dom_sf"/>
</dbReference>
<evidence type="ECO:0000256" key="4">
    <source>
        <dbReference type="ARBA" id="ARBA00023163"/>
    </source>
</evidence>
<feature type="region of interest" description="Disordered" evidence="7">
    <location>
        <begin position="1"/>
        <end position="34"/>
    </location>
</feature>
<name>A0A427B8U9_ENSVE</name>
<dbReference type="Gene3D" id="3.30.730.10">
    <property type="entry name" value="AP2/ERF domain"/>
    <property type="match status" value="1"/>
</dbReference>
<evidence type="ECO:0000256" key="2">
    <source>
        <dbReference type="ARBA" id="ARBA00023015"/>
    </source>
</evidence>
<proteinExistence type="inferred from homology"/>
<keyword evidence="3" id="KW-0238">DNA-binding</keyword>
<feature type="region of interest" description="Disordered" evidence="7">
    <location>
        <begin position="189"/>
        <end position="216"/>
    </location>
</feature>
<dbReference type="PANTHER" id="PTHR32467">
    <property type="entry name" value="AP2-LIKE ETHYLENE-RESPONSIVE TRANSCRIPTION FACTOR"/>
    <property type="match status" value="1"/>
</dbReference>